<sequence length="60" mass="6610">PSDPLVIAPVPPGAPMETVMVALVNAINRKGDFIREQNQRLLSQSQRLLAVEESRVTRLS</sequence>
<accession>A0A392V9G3</accession>
<reference evidence="1 2" key="1">
    <citation type="journal article" date="2018" name="Front. Plant Sci.">
        <title>Red Clover (Trifolium pratense) and Zigzag Clover (T. medium) - A Picture of Genomic Similarities and Differences.</title>
        <authorList>
            <person name="Dluhosova J."/>
            <person name="Istvanek J."/>
            <person name="Nedelnik J."/>
            <person name="Repkova J."/>
        </authorList>
    </citation>
    <scope>NUCLEOTIDE SEQUENCE [LARGE SCALE GENOMIC DNA]</scope>
    <source>
        <strain evidence="2">cv. 10/8</strain>
        <tissue evidence="1">Leaf</tissue>
    </source>
</reference>
<evidence type="ECO:0000313" key="1">
    <source>
        <dbReference type="EMBL" id="MCI84082.1"/>
    </source>
</evidence>
<dbReference type="EMBL" id="LXQA011082477">
    <property type="protein sequence ID" value="MCI84082.1"/>
    <property type="molecule type" value="Genomic_DNA"/>
</dbReference>
<evidence type="ECO:0000313" key="2">
    <source>
        <dbReference type="Proteomes" id="UP000265520"/>
    </source>
</evidence>
<feature type="non-terminal residue" evidence="1">
    <location>
        <position position="1"/>
    </location>
</feature>
<organism evidence="1 2">
    <name type="scientific">Trifolium medium</name>
    <dbReference type="NCBI Taxonomy" id="97028"/>
    <lineage>
        <taxon>Eukaryota</taxon>
        <taxon>Viridiplantae</taxon>
        <taxon>Streptophyta</taxon>
        <taxon>Embryophyta</taxon>
        <taxon>Tracheophyta</taxon>
        <taxon>Spermatophyta</taxon>
        <taxon>Magnoliopsida</taxon>
        <taxon>eudicotyledons</taxon>
        <taxon>Gunneridae</taxon>
        <taxon>Pentapetalae</taxon>
        <taxon>rosids</taxon>
        <taxon>fabids</taxon>
        <taxon>Fabales</taxon>
        <taxon>Fabaceae</taxon>
        <taxon>Papilionoideae</taxon>
        <taxon>50 kb inversion clade</taxon>
        <taxon>NPAAA clade</taxon>
        <taxon>Hologalegina</taxon>
        <taxon>IRL clade</taxon>
        <taxon>Trifolieae</taxon>
        <taxon>Trifolium</taxon>
    </lineage>
</organism>
<dbReference type="AlphaFoldDB" id="A0A392V9G3"/>
<name>A0A392V9G3_9FABA</name>
<dbReference type="Proteomes" id="UP000265520">
    <property type="component" value="Unassembled WGS sequence"/>
</dbReference>
<proteinExistence type="predicted"/>
<keyword evidence="2" id="KW-1185">Reference proteome</keyword>
<comment type="caution">
    <text evidence="1">The sequence shown here is derived from an EMBL/GenBank/DDBJ whole genome shotgun (WGS) entry which is preliminary data.</text>
</comment>
<protein>
    <submittedName>
        <fullName evidence="1">Uncharacterized protein</fullName>
    </submittedName>
</protein>